<feature type="transmembrane region" description="Helical" evidence="1">
    <location>
        <begin position="47"/>
        <end position="65"/>
    </location>
</feature>
<dbReference type="EMBL" id="UINC01203316">
    <property type="protein sequence ID" value="SVE23512.1"/>
    <property type="molecule type" value="Genomic_DNA"/>
</dbReference>
<keyword evidence="1" id="KW-0472">Membrane</keyword>
<dbReference type="AlphaFoldDB" id="A0A383BUF1"/>
<evidence type="ECO:0000313" key="2">
    <source>
        <dbReference type="EMBL" id="SVE23512.1"/>
    </source>
</evidence>
<sequence length="176" mass="19814">MLRAELTQRETLSRPNRLGQVQLQLLGLTLAIPIWGLWLNSQYSGELTGPMGAIAFSSIMGIVAINKVSRSLNIPRLSALGWLYILKISLVLFFVFQFWMPFVNQHVNYGFDPQRYYVESIQLLNNGFNPIAICSECDIESLRNVGVRYYYAVQMFALGANPIGPAMVNTFVSLMA</sequence>
<accession>A0A383BUF1</accession>
<reference evidence="2" key="1">
    <citation type="submission" date="2018-05" db="EMBL/GenBank/DDBJ databases">
        <authorList>
            <person name="Lanie J.A."/>
            <person name="Ng W.-L."/>
            <person name="Kazmierczak K.M."/>
            <person name="Andrzejewski T.M."/>
            <person name="Davidsen T.M."/>
            <person name="Wayne K.J."/>
            <person name="Tettelin H."/>
            <person name="Glass J.I."/>
            <person name="Rusch D."/>
            <person name="Podicherti R."/>
            <person name="Tsui H.-C.T."/>
            <person name="Winkler M.E."/>
        </authorList>
    </citation>
    <scope>NUCLEOTIDE SEQUENCE</scope>
</reference>
<keyword evidence="1" id="KW-0812">Transmembrane</keyword>
<keyword evidence="1" id="KW-1133">Transmembrane helix</keyword>
<feature type="transmembrane region" description="Helical" evidence="1">
    <location>
        <begin position="21"/>
        <end position="41"/>
    </location>
</feature>
<protein>
    <submittedName>
        <fullName evidence="2">Uncharacterized protein</fullName>
    </submittedName>
</protein>
<feature type="transmembrane region" description="Helical" evidence="1">
    <location>
        <begin position="149"/>
        <end position="172"/>
    </location>
</feature>
<evidence type="ECO:0000256" key="1">
    <source>
        <dbReference type="SAM" id="Phobius"/>
    </source>
</evidence>
<feature type="non-terminal residue" evidence="2">
    <location>
        <position position="176"/>
    </location>
</feature>
<organism evidence="2">
    <name type="scientific">marine metagenome</name>
    <dbReference type="NCBI Taxonomy" id="408172"/>
    <lineage>
        <taxon>unclassified sequences</taxon>
        <taxon>metagenomes</taxon>
        <taxon>ecological metagenomes</taxon>
    </lineage>
</organism>
<feature type="transmembrane region" description="Helical" evidence="1">
    <location>
        <begin position="77"/>
        <end position="99"/>
    </location>
</feature>
<proteinExistence type="predicted"/>
<gene>
    <name evidence="2" type="ORF">METZ01_LOCUS476366</name>
</gene>
<name>A0A383BUF1_9ZZZZ</name>